<dbReference type="Pfam" id="PF20684">
    <property type="entry name" value="Fung_rhodopsin"/>
    <property type="match status" value="1"/>
</dbReference>
<sequence length="148" mass="16305">MKRKTRIYLICILSLGYLAVVAGIVKTVVQNTKRGDPDQSFTNDIQYWGFIQVNLGIIAACAPSLKPLAGGVLRLPTTQQSNSRNAYGTGTNGQSIQSRIQSRIRVSTMGQNNGWVRTDSDIELDEVSFSSQMNINKHDEPFEQGVAK</sequence>
<comment type="similarity">
    <text evidence="5">Belongs to the SAT4 family.</text>
</comment>
<accession>A0A6A5VPC0</accession>
<dbReference type="PANTHER" id="PTHR33048:SF167">
    <property type="entry name" value="INTEGRAL MEMBRANE PROTEIN"/>
    <property type="match status" value="1"/>
</dbReference>
<dbReference type="OrthoDB" id="3682774at2759"/>
<dbReference type="InterPro" id="IPR052337">
    <property type="entry name" value="SAT4-like"/>
</dbReference>
<comment type="subcellular location">
    <subcellularLocation>
        <location evidence="1">Membrane</location>
        <topology evidence="1">Multi-pass membrane protein</topology>
    </subcellularLocation>
</comment>
<name>A0A6A5VPC0_9PLEO</name>
<evidence type="ECO:0000256" key="2">
    <source>
        <dbReference type="ARBA" id="ARBA00022692"/>
    </source>
</evidence>
<proteinExistence type="inferred from homology"/>
<protein>
    <recommendedName>
        <fullName evidence="7">Rhodopsin domain-containing protein</fullName>
    </recommendedName>
</protein>
<dbReference type="PANTHER" id="PTHR33048">
    <property type="entry name" value="PTH11-LIKE INTEGRAL MEMBRANE PROTEIN (AFU_ORTHOLOGUE AFUA_5G11245)"/>
    <property type="match status" value="1"/>
</dbReference>
<keyword evidence="2 6" id="KW-0812">Transmembrane</keyword>
<evidence type="ECO:0000256" key="3">
    <source>
        <dbReference type="ARBA" id="ARBA00022989"/>
    </source>
</evidence>
<evidence type="ECO:0000313" key="9">
    <source>
        <dbReference type="Proteomes" id="UP000800036"/>
    </source>
</evidence>
<dbReference type="AlphaFoldDB" id="A0A6A5VPC0"/>
<dbReference type="InterPro" id="IPR049326">
    <property type="entry name" value="Rhodopsin_dom_fungi"/>
</dbReference>
<keyword evidence="3 6" id="KW-1133">Transmembrane helix</keyword>
<organism evidence="8 9">
    <name type="scientific">Bimuria novae-zelandiae CBS 107.79</name>
    <dbReference type="NCBI Taxonomy" id="1447943"/>
    <lineage>
        <taxon>Eukaryota</taxon>
        <taxon>Fungi</taxon>
        <taxon>Dikarya</taxon>
        <taxon>Ascomycota</taxon>
        <taxon>Pezizomycotina</taxon>
        <taxon>Dothideomycetes</taxon>
        <taxon>Pleosporomycetidae</taxon>
        <taxon>Pleosporales</taxon>
        <taxon>Massarineae</taxon>
        <taxon>Didymosphaeriaceae</taxon>
        <taxon>Bimuria</taxon>
    </lineage>
</organism>
<evidence type="ECO:0000256" key="6">
    <source>
        <dbReference type="SAM" id="Phobius"/>
    </source>
</evidence>
<dbReference type="EMBL" id="ML976658">
    <property type="protein sequence ID" value="KAF1979131.1"/>
    <property type="molecule type" value="Genomic_DNA"/>
</dbReference>
<dbReference type="GO" id="GO:0016020">
    <property type="term" value="C:membrane"/>
    <property type="evidence" value="ECO:0007669"/>
    <property type="project" value="UniProtKB-SubCell"/>
</dbReference>
<evidence type="ECO:0000256" key="5">
    <source>
        <dbReference type="ARBA" id="ARBA00038359"/>
    </source>
</evidence>
<evidence type="ECO:0000259" key="7">
    <source>
        <dbReference type="Pfam" id="PF20684"/>
    </source>
</evidence>
<gene>
    <name evidence="8" type="ORF">BU23DRAFT_148500</name>
</gene>
<dbReference type="Proteomes" id="UP000800036">
    <property type="component" value="Unassembled WGS sequence"/>
</dbReference>
<reference evidence="8" key="1">
    <citation type="journal article" date="2020" name="Stud. Mycol.">
        <title>101 Dothideomycetes genomes: a test case for predicting lifestyles and emergence of pathogens.</title>
        <authorList>
            <person name="Haridas S."/>
            <person name="Albert R."/>
            <person name="Binder M."/>
            <person name="Bloem J."/>
            <person name="Labutti K."/>
            <person name="Salamov A."/>
            <person name="Andreopoulos B."/>
            <person name="Baker S."/>
            <person name="Barry K."/>
            <person name="Bills G."/>
            <person name="Bluhm B."/>
            <person name="Cannon C."/>
            <person name="Castanera R."/>
            <person name="Culley D."/>
            <person name="Daum C."/>
            <person name="Ezra D."/>
            <person name="Gonzalez J."/>
            <person name="Henrissat B."/>
            <person name="Kuo A."/>
            <person name="Liang C."/>
            <person name="Lipzen A."/>
            <person name="Lutzoni F."/>
            <person name="Magnuson J."/>
            <person name="Mondo S."/>
            <person name="Nolan M."/>
            <person name="Ohm R."/>
            <person name="Pangilinan J."/>
            <person name="Park H.-J."/>
            <person name="Ramirez L."/>
            <person name="Alfaro M."/>
            <person name="Sun H."/>
            <person name="Tritt A."/>
            <person name="Yoshinaga Y."/>
            <person name="Zwiers L.-H."/>
            <person name="Turgeon B."/>
            <person name="Goodwin S."/>
            <person name="Spatafora J."/>
            <person name="Crous P."/>
            <person name="Grigoriev I."/>
        </authorList>
    </citation>
    <scope>NUCLEOTIDE SEQUENCE</scope>
    <source>
        <strain evidence="8">CBS 107.79</strain>
    </source>
</reference>
<evidence type="ECO:0000313" key="8">
    <source>
        <dbReference type="EMBL" id="KAF1979131.1"/>
    </source>
</evidence>
<feature type="transmembrane region" description="Helical" evidence="6">
    <location>
        <begin position="7"/>
        <end position="25"/>
    </location>
</feature>
<feature type="domain" description="Rhodopsin" evidence="7">
    <location>
        <begin position="1"/>
        <end position="68"/>
    </location>
</feature>
<evidence type="ECO:0000256" key="1">
    <source>
        <dbReference type="ARBA" id="ARBA00004141"/>
    </source>
</evidence>
<keyword evidence="4 6" id="KW-0472">Membrane</keyword>
<keyword evidence="9" id="KW-1185">Reference proteome</keyword>
<evidence type="ECO:0000256" key="4">
    <source>
        <dbReference type="ARBA" id="ARBA00023136"/>
    </source>
</evidence>